<accession>G3AYV0</accession>
<feature type="domain" description="Methyltransferase type 11" evidence="4">
    <location>
        <begin position="54"/>
        <end position="144"/>
    </location>
</feature>
<evidence type="ECO:0000256" key="2">
    <source>
        <dbReference type="ARBA" id="ARBA00022603"/>
    </source>
</evidence>
<protein>
    <recommendedName>
        <fullName evidence="4">Methyltransferase type 11 domain-containing protein</fullName>
    </recommendedName>
</protein>
<dbReference type="EMBL" id="GL996512">
    <property type="protein sequence ID" value="EGV65934.1"/>
    <property type="molecule type" value="Genomic_DNA"/>
</dbReference>
<dbReference type="OrthoDB" id="10027013at2759"/>
<dbReference type="GO" id="GO:0008757">
    <property type="term" value="F:S-adenosylmethionine-dependent methyltransferase activity"/>
    <property type="evidence" value="ECO:0007669"/>
    <property type="project" value="InterPro"/>
</dbReference>
<comment type="similarity">
    <text evidence="1">Belongs to the methyltransferase superfamily.</text>
</comment>
<dbReference type="Gene3D" id="3.40.50.150">
    <property type="entry name" value="Vaccinia Virus protein VP39"/>
    <property type="match status" value="1"/>
</dbReference>
<dbReference type="AlphaFoldDB" id="G3AYV0"/>
<dbReference type="KEGG" id="cten:18245518"/>
<evidence type="ECO:0000256" key="1">
    <source>
        <dbReference type="ARBA" id="ARBA00008361"/>
    </source>
</evidence>
<dbReference type="HOGENOM" id="CLU_049344_4_1_1"/>
<dbReference type="SUPFAM" id="SSF53335">
    <property type="entry name" value="S-adenosyl-L-methionine-dependent methyltransferases"/>
    <property type="match status" value="1"/>
</dbReference>
<dbReference type="GeneID" id="18245518"/>
<dbReference type="CDD" id="cd02440">
    <property type="entry name" value="AdoMet_MTases"/>
    <property type="match status" value="1"/>
</dbReference>
<dbReference type="InterPro" id="IPR051052">
    <property type="entry name" value="Diverse_substrate_MTase"/>
</dbReference>
<evidence type="ECO:0000313" key="5">
    <source>
        <dbReference type="EMBL" id="EGV65934.1"/>
    </source>
</evidence>
<dbReference type="Pfam" id="PF08241">
    <property type="entry name" value="Methyltransf_11"/>
    <property type="match status" value="1"/>
</dbReference>
<dbReference type="STRING" id="590646.G3AYV0"/>
<dbReference type="PANTHER" id="PTHR44942:SF4">
    <property type="entry name" value="METHYLTRANSFERASE TYPE 11 DOMAIN-CONTAINING PROTEIN"/>
    <property type="match status" value="1"/>
</dbReference>
<sequence length="311" mass="35439">MTPIAHQTAISSFNSNHTSYDQFRPDFDPISVDKFLQDLGLIENQSPKTDKVILELAAGTGKFTKNLVDHGWKDNLIIVEPSKGMLESFEKNFPGIKTHLNSSYDIPAEDASVDSVIVAQGFHWFADRDSLKEIKRVLKPSGTFGCIWNYDGPSPSQVDVGSKTHYLLDNSLSTKVHIPEGADSMDISNSTIGLHKWNVHLVDYIYSFDVDVPQYRTGVWKKVLMDNEYFKPIEVETYFYKISSIPKHSVFQYWLTRSFITKLSDEEKVKCEKTINEIIDKYVTDDDKIQENGNIYLQRVLGTHSIVAFPK</sequence>
<reference evidence="5 6" key="1">
    <citation type="journal article" date="2011" name="Proc. Natl. Acad. Sci. U.S.A.">
        <title>Comparative genomics of xylose-fermenting fungi for enhanced biofuel production.</title>
        <authorList>
            <person name="Wohlbach D.J."/>
            <person name="Kuo A."/>
            <person name="Sato T.K."/>
            <person name="Potts K.M."/>
            <person name="Salamov A.A."/>
            <person name="LaButti K.M."/>
            <person name="Sun H."/>
            <person name="Clum A."/>
            <person name="Pangilinan J.L."/>
            <person name="Lindquist E.A."/>
            <person name="Lucas S."/>
            <person name="Lapidus A."/>
            <person name="Jin M."/>
            <person name="Gunawan C."/>
            <person name="Balan V."/>
            <person name="Dale B.E."/>
            <person name="Jeffries T.W."/>
            <person name="Zinkel R."/>
            <person name="Barry K.W."/>
            <person name="Grigoriev I.V."/>
            <person name="Gasch A.P."/>
        </authorList>
    </citation>
    <scope>NUCLEOTIDE SEQUENCE [LARGE SCALE GENOMIC DNA]</scope>
    <source>
        <strain evidence="6">ATCC 10573 / BCRC 21748 / CBS 615 / JCM 9827 / NBRC 10315 / NRRL Y-1498 / VKM Y-70</strain>
    </source>
</reference>
<evidence type="ECO:0000259" key="4">
    <source>
        <dbReference type="Pfam" id="PF08241"/>
    </source>
</evidence>
<dbReference type="eggNOG" id="KOG3010">
    <property type="taxonomic scope" value="Eukaryota"/>
</dbReference>
<dbReference type="GO" id="GO:0032259">
    <property type="term" value="P:methylation"/>
    <property type="evidence" value="ECO:0007669"/>
    <property type="project" value="UniProtKB-KW"/>
</dbReference>
<dbReference type="InterPro" id="IPR013216">
    <property type="entry name" value="Methyltransf_11"/>
</dbReference>
<keyword evidence="2" id="KW-0489">Methyltransferase</keyword>
<dbReference type="InterPro" id="IPR029063">
    <property type="entry name" value="SAM-dependent_MTases_sf"/>
</dbReference>
<name>G3AYV0_CANTC</name>
<proteinExistence type="inferred from homology"/>
<evidence type="ECO:0000313" key="6">
    <source>
        <dbReference type="Proteomes" id="UP000000707"/>
    </source>
</evidence>
<dbReference type="PANTHER" id="PTHR44942">
    <property type="entry name" value="METHYLTRANSF_11 DOMAIN-CONTAINING PROTEIN"/>
    <property type="match status" value="1"/>
</dbReference>
<evidence type="ECO:0000256" key="3">
    <source>
        <dbReference type="ARBA" id="ARBA00022679"/>
    </source>
</evidence>
<dbReference type="Proteomes" id="UP000000707">
    <property type="component" value="Unassembled WGS sequence"/>
</dbReference>
<keyword evidence="3" id="KW-0808">Transferase</keyword>
<keyword evidence="6" id="KW-1185">Reference proteome</keyword>
<dbReference type="RefSeq" id="XP_006684508.1">
    <property type="nucleotide sequence ID" value="XM_006684445.1"/>
</dbReference>
<organism evidence="6">
    <name type="scientific">Candida tenuis (strain ATCC 10573 / BCRC 21748 / CBS 615 / JCM 9827 / NBRC 10315 / NRRL Y-1498 / VKM Y-70)</name>
    <name type="common">Yeast</name>
    <name type="synonym">Yamadazyma tenuis</name>
    <dbReference type="NCBI Taxonomy" id="590646"/>
    <lineage>
        <taxon>Eukaryota</taxon>
        <taxon>Fungi</taxon>
        <taxon>Dikarya</taxon>
        <taxon>Ascomycota</taxon>
        <taxon>Saccharomycotina</taxon>
        <taxon>Pichiomycetes</taxon>
        <taxon>Debaryomycetaceae</taxon>
        <taxon>Yamadazyma</taxon>
    </lineage>
</organism>
<gene>
    <name evidence="5" type="ORF">CANTEDRAFT_101956</name>
</gene>